<dbReference type="InParanoid" id="A0A2K2CK35"/>
<feature type="compositionally biased region" description="Low complexity" evidence="2">
    <location>
        <begin position="1112"/>
        <end position="1127"/>
    </location>
</feature>
<dbReference type="InterPro" id="IPR055414">
    <property type="entry name" value="LRR_R13L4/SHOC2-like"/>
</dbReference>
<feature type="domain" description="NB-ARC" evidence="3">
    <location>
        <begin position="109"/>
        <end position="246"/>
    </location>
</feature>
<dbReference type="EMBL" id="CM000883">
    <property type="protein sequence ID" value="PNT62387.1"/>
    <property type="molecule type" value="Genomic_DNA"/>
</dbReference>
<dbReference type="Gramene" id="PNT62386">
    <property type="protein sequence ID" value="PNT62386"/>
    <property type="gene ID" value="BRADI_4g02520v3"/>
</dbReference>
<feature type="compositionally biased region" description="Basic and acidic residues" evidence="2">
    <location>
        <begin position="15"/>
        <end position="24"/>
    </location>
</feature>
<protein>
    <submittedName>
        <fullName evidence="5 6">Uncharacterized protein</fullName>
    </submittedName>
</protein>
<dbReference type="OrthoDB" id="10306532at2759"/>
<dbReference type="InterPro" id="IPR002182">
    <property type="entry name" value="NB-ARC"/>
</dbReference>
<dbReference type="PANTHER" id="PTHR23155">
    <property type="entry name" value="DISEASE RESISTANCE PROTEIN RP"/>
    <property type="match status" value="1"/>
</dbReference>
<evidence type="ECO:0000256" key="2">
    <source>
        <dbReference type="SAM" id="MobiDB-lite"/>
    </source>
</evidence>
<dbReference type="Pfam" id="PF23598">
    <property type="entry name" value="LRR_14"/>
    <property type="match status" value="2"/>
</dbReference>
<dbReference type="Gene3D" id="3.40.50.300">
    <property type="entry name" value="P-loop containing nucleotide triphosphate hydrolases"/>
    <property type="match status" value="1"/>
</dbReference>
<evidence type="ECO:0000259" key="3">
    <source>
        <dbReference type="Pfam" id="PF00931"/>
    </source>
</evidence>
<feature type="region of interest" description="Disordered" evidence="2">
    <location>
        <begin position="1112"/>
        <end position="1134"/>
    </location>
</feature>
<evidence type="ECO:0000256" key="1">
    <source>
        <dbReference type="ARBA" id="ARBA00022737"/>
    </source>
</evidence>
<organism evidence="5">
    <name type="scientific">Brachypodium distachyon</name>
    <name type="common">Purple false brome</name>
    <name type="synonym">Trachynia distachya</name>
    <dbReference type="NCBI Taxonomy" id="15368"/>
    <lineage>
        <taxon>Eukaryota</taxon>
        <taxon>Viridiplantae</taxon>
        <taxon>Streptophyta</taxon>
        <taxon>Embryophyta</taxon>
        <taxon>Tracheophyta</taxon>
        <taxon>Spermatophyta</taxon>
        <taxon>Magnoliopsida</taxon>
        <taxon>Liliopsida</taxon>
        <taxon>Poales</taxon>
        <taxon>Poaceae</taxon>
        <taxon>BOP clade</taxon>
        <taxon>Pooideae</taxon>
        <taxon>Stipodae</taxon>
        <taxon>Brachypodieae</taxon>
        <taxon>Brachypodium</taxon>
    </lineage>
</organism>
<gene>
    <name evidence="5" type="ORF">BRADI_4g02520v3</name>
</gene>
<dbReference type="EnsemblPlants" id="PNT62387">
    <property type="protein sequence ID" value="PNT62387"/>
    <property type="gene ID" value="BRADI_4g02520v3"/>
</dbReference>
<feature type="domain" description="NB-ARC" evidence="3">
    <location>
        <begin position="639"/>
        <end position="796"/>
    </location>
</feature>
<dbReference type="Gene3D" id="3.80.10.10">
    <property type="entry name" value="Ribonuclease Inhibitor"/>
    <property type="match status" value="2"/>
</dbReference>
<feature type="domain" description="Disease resistance R13L4/SHOC-2-like LRR" evidence="4">
    <location>
        <begin position="999"/>
        <end position="1107"/>
    </location>
</feature>
<dbReference type="ExpressionAtlas" id="A0A2K2CK35">
    <property type="expression patterns" value="baseline"/>
</dbReference>
<name>A0A2K2CK35_BRADI</name>
<dbReference type="EnsemblPlants" id="PNT62386">
    <property type="protein sequence ID" value="PNT62386"/>
    <property type="gene ID" value="BRADI_4g02520v3"/>
</dbReference>
<reference evidence="6" key="3">
    <citation type="submission" date="2018-08" db="UniProtKB">
        <authorList>
            <consortium name="EnsemblPlants"/>
        </authorList>
    </citation>
    <scope>IDENTIFICATION</scope>
    <source>
        <strain evidence="6">cv. Bd21</strain>
    </source>
</reference>
<keyword evidence="7" id="KW-1185">Reference proteome</keyword>
<evidence type="ECO:0000313" key="5">
    <source>
        <dbReference type="EMBL" id="PNT62387.1"/>
    </source>
</evidence>
<accession>A0A2K2CK35</accession>
<evidence type="ECO:0000313" key="7">
    <source>
        <dbReference type="Proteomes" id="UP000008810"/>
    </source>
</evidence>
<feature type="domain" description="Disease resistance R13L4/SHOC-2-like LRR" evidence="4">
    <location>
        <begin position="1192"/>
        <end position="1467"/>
    </location>
</feature>
<evidence type="ECO:0000259" key="4">
    <source>
        <dbReference type="Pfam" id="PF23598"/>
    </source>
</evidence>
<dbReference type="GO" id="GO:0098542">
    <property type="term" value="P:defense response to other organism"/>
    <property type="evidence" value="ECO:0000318"/>
    <property type="project" value="GO_Central"/>
</dbReference>
<dbReference type="EMBL" id="CM000883">
    <property type="protein sequence ID" value="PNT62386.1"/>
    <property type="molecule type" value="Genomic_DNA"/>
</dbReference>
<dbReference type="Proteomes" id="UP000008810">
    <property type="component" value="Chromosome 4"/>
</dbReference>
<dbReference type="InterPro" id="IPR044974">
    <property type="entry name" value="Disease_R_plants"/>
</dbReference>
<dbReference type="InterPro" id="IPR032675">
    <property type="entry name" value="LRR_dom_sf"/>
</dbReference>
<reference evidence="5" key="2">
    <citation type="submission" date="2017-06" db="EMBL/GenBank/DDBJ databases">
        <title>WGS assembly of Brachypodium distachyon.</title>
        <authorList>
            <consortium name="The International Brachypodium Initiative"/>
            <person name="Lucas S."/>
            <person name="Harmon-Smith M."/>
            <person name="Lail K."/>
            <person name="Tice H."/>
            <person name="Grimwood J."/>
            <person name="Bruce D."/>
            <person name="Barry K."/>
            <person name="Shu S."/>
            <person name="Lindquist E."/>
            <person name="Wang M."/>
            <person name="Pitluck S."/>
            <person name="Vogel J.P."/>
            <person name="Garvin D.F."/>
            <person name="Mockler T.C."/>
            <person name="Schmutz J."/>
            <person name="Rokhsar D."/>
            <person name="Bevan M.W."/>
        </authorList>
    </citation>
    <scope>NUCLEOTIDE SEQUENCE</scope>
    <source>
        <strain evidence="5">Bd21</strain>
    </source>
</reference>
<dbReference type="InterPro" id="IPR027417">
    <property type="entry name" value="P-loop_NTPase"/>
</dbReference>
<dbReference type="PRINTS" id="PR00364">
    <property type="entry name" value="DISEASERSIST"/>
</dbReference>
<dbReference type="SUPFAM" id="SSF52047">
    <property type="entry name" value="RNI-like"/>
    <property type="match status" value="1"/>
</dbReference>
<dbReference type="Pfam" id="PF00931">
    <property type="entry name" value="NB-ARC"/>
    <property type="match status" value="2"/>
</dbReference>
<evidence type="ECO:0000313" key="6">
    <source>
        <dbReference type="EnsemblPlants" id="PNT62386"/>
    </source>
</evidence>
<dbReference type="PANTHER" id="PTHR23155:SF1135">
    <property type="entry name" value="OS08G0246300 PROTEIN"/>
    <property type="match status" value="1"/>
</dbReference>
<sequence>MNGSGDDDSSSAAADHQHQLKSKEAAGAVHVLREVWEANRKLCTTTDSDDLKRLIHCQGNELQVISLWGGSTSTTPSHAHANGHGGNEAADVGGSAALLVGCSPERVAIMTKAYKDPEICRDFKNRAWVKKLTHPFGPEKFLSDLLIKFRSQHHESDYHNDGQHAHDLLLHHDTSADTLSELMLRLKQHRYLVVIEQQLTSVADWDAIRCLPDAKNGSRVFISTNSLGMALMCTGKPYKVWDLTCFANRRYLCAITREVCGHRIGITGGLIWQLRRRGVISVLYEAGTDQREKFIEEFRAEDKDMMKNLRRLDKSQVLDQVKFEHFYWHDTPLTILTDLAKSFVLSSDPCQKEDLASMRGEDKLDKCRELLAKHKYLVFIENILESPIDWNVIKQYLLGESTLSCTVVITNKQNVATYCVDHNDEHHRALKVKDLIEGDFIELISQLRCPGVISVLYETSTEYEQLMDQLYDRDDILNKLRGLDKSGVLDEVKFERSCWLGQEILADRLARNLIRSSNTKDEQELTSMKGQDIIETCRKLLAEHDHLLFIELESRMDWNSIKQHLLGVSIRGCIVVLTDKQSVAMYCVGNDEQRLLKVKDLMKGSDHSGHGDGGSNKKKEDEYELVGREDDLEFLDSQSKCLDVTSVWGIAGVGKSAIVREYYDKKHRYGMCGWVDVPHPFNPTDLCRQLLLDFYSGDHEAKETAAIGMIEGQDPIQGCCKILRENRCFLVIDGVQSKDVWDLIKATLLSPPILGLTTIVITREESIAKHCTALEEHIWNVKPLQAHVALELFTKQIALNGHSGQLSPQAEEISRLIMSKCGGLPEVIAAIGREWASTRQQQSQDINTLEFINANFMRKLKTISDKDHYIKLKGIFNSMQSIFDACSDELKPCIFYILVFPPDKNIRRRRLLRRWIAEGYSATEEKGEKLFSELMKLNRFFTSSFFCEYIKSQPIENNLVFALEGRCSPSSRLTGRHLTISSCWDGDENVFNSIDFSRLRSLTVFGPWRSFLISDNMKVLRVLDLESTTSDDGSSVRDEDLELIGKLLCRLKFLSLRRCKYITRLPDSLGDMRQLETLDVRHTSVVELPPAVITKLHGLQYIRAGTTQEAAEAAAARTPAAAATPQEEISHSGTSPLVPAARAAVSGVVQGASIFRTARAWKNRACELVEKSSSNSIGSWRLSKEKLDQQSRLRVAKNCGGVEVFPAAARGVGNLTDLHTLGVVNVAGGGKGGLLFLKELKKLTQLRKLGLSGINRNNWDWNSLCNAVSGHLRHLESLSLQLMLLKEDGNNFEFARFDDITDPPKTLKRLKVLYGRGGHADADAGAWIRPSWTKKLPNLKKLSHGNLGLTVSSQEDIDMLSGMLFEMQVSLNRLRVKLIEEQELKFAQLEVEALMIDCSTTTTTLLKSKVTFQDSGYSLEEVHVKVLNIHCCSSCGLSCLQISGLKIIEDLKEVLVTGSCGDDLKQDLLKQLQDIPEKPVTLKVNGSTVLQ</sequence>
<dbReference type="GO" id="GO:0043531">
    <property type="term" value="F:ADP binding"/>
    <property type="evidence" value="ECO:0007669"/>
    <property type="project" value="InterPro"/>
</dbReference>
<dbReference type="Gramene" id="PNT62387">
    <property type="protein sequence ID" value="PNT62387"/>
    <property type="gene ID" value="BRADI_4g02520v3"/>
</dbReference>
<proteinExistence type="predicted"/>
<dbReference type="SUPFAM" id="SSF52540">
    <property type="entry name" value="P-loop containing nucleoside triphosphate hydrolases"/>
    <property type="match status" value="1"/>
</dbReference>
<reference evidence="5 6" key="1">
    <citation type="journal article" date="2010" name="Nature">
        <title>Genome sequencing and analysis of the model grass Brachypodium distachyon.</title>
        <authorList>
            <consortium name="International Brachypodium Initiative"/>
        </authorList>
    </citation>
    <scope>NUCLEOTIDE SEQUENCE [LARGE SCALE GENOMIC DNA]</scope>
    <source>
        <strain evidence="5 6">Bd21</strain>
    </source>
</reference>
<feature type="region of interest" description="Disordered" evidence="2">
    <location>
        <begin position="1"/>
        <end position="24"/>
    </location>
</feature>
<keyword evidence="1" id="KW-0677">Repeat</keyword>